<keyword evidence="3" id="KW-1185">Reference proteome</keyword>
<reference evidence="2 3" key="1">
    <citation type="journal article" date="2021" name="Nat. Commun.">
        <title>Genetic determinants of endophytism in the Arabidopsis root mycobiome.</title>
        <authorList>
            <person name="Mesny F."/>
            <person name="Miyauchi S."/>
            <person name="Thiergart T."/>
            <person name="Pickel B."/>
            <person name="Atanasova L."/>
            <person name="Karlsson M."/>
            <person name="Huettel B."/>
            <person name="Barry K.W."/>
            <person name="Haridas S."/>
            <person name="Chen C."/>
            <person name="Bauer D."/>
            <person name="Andreopoulos W."/>
            <person name="Pangilinan J."/>
            <person name="LaButti K."/>
            <person name="Riley R."/>
            <person name="Lipzen A."/>
            <person name="Clum A."/>
            <person name="Drula E."/>
            <person name="Henrissat B."/>
            <person name="Kohler A."/>
            <person name="Grigoriev I.V."/>
            <person name="Martin F.M."/>
            <person name="Hacquard S."/>
        </authorList>
    </citation>
    <scope>NUCLEOTIDE SEQUENCE [LARGE SCALE GENOMIC DNA]</scope>
    <source>
        <strain evidence="2 3">MPI-CAGE-CH-0241</strain>
    </source>
</reference>
<evidence type="ECO:0000313" key="2">
    <source>
        <dbReference type="EMBL" id="KAH6883578.1"/>
    </source>
</evidence>
<feature type="transmembrane region" description="Helical" evidence="1">
    <location>
        <begin position="149"/>
        <end position="167"/>
    </location>
</feature>
<comment type="caution">
    <text evidence="2">The sequence shown here is derived from an EMBL/GenBank/DDBJ whole genome shotgun (WGS) entry which is preliminary data.</text>
</comment>
<evidence type="ECO:0000313" key="3">
    <source>
        <dbReference type="Proteomes" id="UP000777438"/>
    </source>
</evidence>
<accession>A0A9P9ANW1</accession>
<feature type="transmembrane region" description="Helical" evidence="1">
    <location>
        <begin position="179"/>
        <end position="200"/>
    </location>
</feature>
<gene>
    <name evidence="2" type="ORF">B0T10DRAFT_411017</name>
</gene>
<organism evidence="2 3">
    <name type="scientific">Thelonectria olida</name>
    <dbReference type="NCBI Taxonomy" id="1576542"/>
    <lineage>
        <taxon>Eukaryota</taxon>
        <taxon>Fungi</taxon>
        <taxon>Dikarya</taxon>
        <taxon>Ascomycota</taxon>
        <taxon>Pezizomycotina</taxon>
        <taxon>Sordariomycetes</taxon>
        <taxon>Hypocreomycetidae</taxon>
        <taxon>Hypocreales</taxon>
        <taxon>Nectriaceae</taxon>
        <taxon>Thelonectria</taxon>
    </lineage>
</organism>
<dbReference type="Proteomes" id="UP000777438">
    <property type="component" value="Unassembled WGS sequence"/>
</dbReference>
<sequence>MSAQDQDLSYHFGVNSADNGNLTVLQSSWGYLTVSLSSTGEDLFSVISFTSVNITLIRSETIDKPPTPFEKCTRGSFQNEAFGGRITQTDCVGSTTDDNSNRFFGQVDTAAVLIIHGLGNGRSNVSSESLNDSVMSWTRNMLATMEGLLIARGYIVSVDPALVMISVDKLTAAISGLQLLLSILALVLAGAAWLALALFADSHWSNTFLAILVYATSERDGKKPRPGYMHDPPSVELIADGDEHFIEVSGKAVALRGRVLVHMDSLNEEPQDEGRQKRGFGRDVFLSLHNGRDQIELT</sequence>
<proteinExistence type="predicted"/>
<evidence type="ECO:0000256" key="1">
    <source>
        <dbReference type="SAM" id="Phobius"/>
    </source>
</evidence>
<protein>
    <submittedName>
        <fullName evidence="2">Uncharacterized protein</fullName>
    </submittedName>
</protein>
<keyword evidence="1" id="KW-1133">Transmembrane helix</keyword>
<name>A0A9P9ANW1_9HYPO</name>
<dbReference type="EMBL" id="JAGPYM010000023">
    <property type="protein sequence ID" value="KAH6883578.1"/>
    <property type="molecule type" value="Genomic_DNA"/>
</dbReference>
<dbReference type="AlphaFoldDB" id="A0A9P9ANW1"/>
<dbReference type="OrthoDB" id="5348845at2759"/>
<keyword evidence="1" id="KW-0812">Transmembrane</keyword>
<keyword evidence="1" id="KW-0472">Membrane</keyword>